<dbReference type="Proteomes" id="UP000789759">
    <property type="component" value="Unassembled WGS sequence"/>
</dbReference>
<dbReference type="EMBL" id="CAJVQA010021276">
    <property type="protein sequence ID" value="CAG8768055.1"/>
    <property type="molecule type" value="Genomic_DNA"/>
</dbReference>
<dbReference type="OrthoDB" id="2476105at2759"/>
<sequence length="59" mass="6461">GSIISYKKADQVEISEIDLLDNVTSSSSALLLIKEIINLKVKNLESSSVKITLIVFLLI</sequence>
<accession>A0A9N9J8K2</accession>
<evidence type="ECO:0000313" key="2">
    <source>
        <dbReference type="Proteomes" id="UP000789759"/>
    </source>
</evidence>
<organism evidence="1 2">
    <name type="scientific">Cetraspora pellucida</name>
    <dbReference type="NCBI Taxonomy" id="1433469"/>
    <lineage>
        <taxon>Eukaryota</taxon>
        <taxon>Fungi</taxon>
        <taxon>Fungi incertae sedis</taxon>
        <taxon>Mucoromycota</taxon>
        <taxon>Glomeromycotina</taxon>
        <taxon>Glomeromycetes</taxon>
        <taxon>Diversisporales</taxon>
        <taxon>Gigasporaceae</taxon>
        <taxon>Cetraspora</taxon>
    </lineage>
</organism>
<gene>
    <name evidence="1" type="ORF">CPELLU_LOCUS15695</name>
</gene>
<evidence type="ECO:0000313" key="1">
    <source>
        <dbReference type="EMBL" id="CAG8768055.1"/>
    </source>
</evidence>
<protein>
    <submittedName>
        <fullName evidence="1">3995_t:CDS:1</fullName>
    </submittedName>
</protein>
<dbReference type="AlphaFoldDB" id="A0A9N9J8K2"/>
<feature type="non-terminal residue" evidence="1">
    <location>
        <position position="1"/>
    </location>
</feature>
<keyword evidence="2" id="KW-1185">Reference proteome</keyword>
<comment type="caution">
    <text evidence="1">The sequence shown here is derived from an EMBL/GenBank/DDBJ whole genome shotgun (WGS) entry which is preliminary data.</text>
</comment>
<proteinExistence type="predicted"/>
<name>A0A9N9J8K2_9GLOM</name>
<reference evidence="1" key="1">
    <citation type="submission" date="2021-06" db="EMBL/GenBank/DDBJ databases">
        <authorList>
            <person name="Kallberg Y."/>
            <person name="Tangrot J."/>
            <person name="Rosling A."/>
        </authorList>
    </citation>
    <scope>NUCLEOTIDE SEQUENCE</scope>
    <source>
        <strain evidence="1">FL966</strain>
    </source>
</reference>